<dbReference type="Gramene" id="OE9A038406T1">
    <property type="protein sequence ID" value="OE9A038406C1"/>
    <property type="gene ID" value="OE9A038406"/>
</dbReference>
<protein>
    <submittedName>
        <fullName evidence="1">Uncharacterized protein</fullName>
    </submittedName>
</protein>
<dbReference type="EMBL" id="CACTIH010009149">
    <property type="protein sequence ID" value="CAA3026023.1"/>
    <property type="molecule type" value="Genomic_DNA"/>
</dbReference>
<dbReference type="Proteomes" id="UP000594638">
    <property type="component" value="Unassembled WGS sequence"/>
</dbReference>
<accession>A0A8S0V7G2</accession>
<proteinExistence type="predicted"/>
<evidence type="ECO:0000313" key="2">
    <source>
        <dbReference type="Proteomes" id="UP000594638"/>
    </source>
</evidence>
<keyword evidence="2" id="KW-1185">Reference proteome</keyword>
<evidence type="ECO:0000313" key="1">
    <source>
        <dbReference type="EMBL" id="CAA3026023.1"/>
    </source>
</evidence>
<comment type="caution">
    <text evidence="1">The sequence shown here is derived from an EMBL/GenBank/DDBJ whole genome shotgun (WGS) entry which is preliminary data.</text>
</comment>
<reference evidence="1 2" key="1">
    <citation type="submission" date="2019-12" db="EMBL/GenBank/DDBJ databases">
        <authorList>
            <person name="Alioto T."/>
            <person name="Alioto T."/>
            <person name="Gomez Garrido J."/>
        </authorList>
    </citation>
    <scope>NUCLEOTIDE SEQUENCE [LARGE SCALE GENOMIC DNA]</scope>
</reference>
<sequence length="52" mass="5059">MEEVVVMVGAVVAGVVGAEVAGDGVDEGHVNGAAAVIITGKDASVVIVLKKQ</sequence>
<gene>
    <name evidence="1" type="ORF">OLEA9_A038406</name>
</gene>
<organism evidence="1 2">
    <name type="scientific">Olea europaea subsp. europaea</name>
    <dbReference type="NCBI Taxonomy" id="158383"/>
    <lineage>
        <taxon>Eukaryota</taxon>
        <taxon>Viridiplantae</taxon>
        <taxon>Streptophyta</taxon>
        <taxon>Embryophyta</taxon>
        <taxon>Tracheophyta</taxon>
        <taxon>Spermatophyta</taxon>
        <taxon>Magnoliopsida</taxon>
        <taxon>eudicotyledons</taxon>
        <taxon>Gunneridae</taxon>
        <taxon>Pentapetalae</taxon>
        <taxon>asterids</taxon>
        <taxon>lamiids</taxon>
        <taxon>Lamiales</taxon>
        <taxon>Oleaceae</taxon>
        <taxon>Oleeae</taxon>
        <taxon>Olea</taxon>
    </lineage>
</organism>
<name>A0A8S0V7G2_OLEEU</name>
<dbReference type="AlphaFoldDB" id="A0A8S0V7G2"/>